<gene>
    <name evidence="2" type="ORF">ACFSBJ_04120</name>
</gene>
<organism evidence="2 3">
    <name type="scientific">Haloplanus ruber</name>
    <dbReference type="NCBI Taxonomy" id="869892"/>
    <lineage>
        <taxon>Archaea</taxon>
        <taxon>Methanobacteriati</taxon>
        <taxon>Methanobacteriota</taxon>
        <taxon>Stenosarchaea group</taxon>
        <taxon>Halobacteria</taxon>
        <taxon>Halobacteriales</taxon>
        <taxon>Haloferacaceae</taxon>
        <taxon>Haloplanus</taxon>
    </lineage>
</organism>
<feature type="region of interest" description="Disordered" evidence="1">
    <location>
        <begin position="18"/>
        <end position="54"/>
    </location>
</feature>
<evidence type="ECO:0008006" key="4">
    <source>
        <dbReference type="Google" id="ProtNLM"/>
    </source>
</evidence>
<dbReference type="RefSeq" id="WP_256406591.1">
    <property type="nucleotide sequence ID" value="NZ_CP187152.1"/>
</dbReference>
<name>A0ABD6CUL9_9EURY</name>
<dbReference type="Proteomes" id="UP001597075">
    <property type="component" value="Unassembled WGS sequence"/>
</dbReference>
<sequence>MKRRRVLATLGTAAFGSIAGCAGEPDRGSDESTRTDETTTPTRTDPGPQRLATGESTTVADGVSVTVADPRVQSSIVAYSSQFLAVQREDGIQFVVVAVNGDIDFEPSSFVLERNGVVRSPPQTQQYVRSVTRECGGTCIGVPVKAEAAESAAIAYRPDGEVRAVWELDDPTVAAFPHVPDLRLQNAIITEQNGDVGVEFSVDNVGERNGIFLGLIAPAWLADAGEPVGFIVPRGETVTETVVPSGIQRLSPDEAGFATEPTADTRYFEIGADS</sequence>
<dbReference type="AlphaFoldDB" id="A0ABD6CUL9"/>
<evidence type="ECO:0000256" key="1">
    <source>
        <dbReference type="SAM" id="MobiDB-lite"/>
    </source>
</evidence>
<proteinExistence type="predicted"/>
<comment type="caution">
    <text evidence="2">The sequence shown here is derived from an EMBL/GenBank/DDBJ whole genome shotgun (WGS) entry which is preliminary data.</text>
</comment>
<keyword evidence="3" id="KW-1185">Reference proteome</keyword>
<accession>A0ABD6CUL9</accession>
<dbReference type="EMBL" id="JBHUDL010000005">
    <property type="protein sequence ID" value="MFD1632923.1"/>
    <property type="molecule type" value="Genomic_DNA"/>
</dbReference>
<feature type="compositionally biased region" description="Basic and acidic residues" evidence="1">
    <location>
        <begin position="24"/>
        <end position="37"/>
    </location>
</feature>
<dbReference type="PROSITE" id="PS51257">
    <property type="entry name" value="PROKAR_LIPOPROTEIN"/>
    <property type="match status" value="1"/>
</dbReference>
<protein>
    <recommendedName>
        <fullName evidence="4">DUF4352 domain-containing protein</fullName>
    </recommendedName>
</protein>
<evidence type="ECO:0000313" key="2">
    <source>
        <dbReference type="EMBL" id="MFD1632923.1"/>
    </source>
</evidence>
<evidence type="ECO:0000313" key="3">
    <source>
        <dbReference type="Proteomes" id="UP001597075"/>
    </source>
</evidence>
<reference evidence="2 3" key="1">
    <citation type="journal article" date="2019" name="Int. J. Syst. Evol. Microbiol.">
        <title>The Global Catalogue of Microorganisms (GCM) 10K type strain sequencing project: providing services to taxonomists for standard genome sequencing and annotation.</title>
        <authorList>
            <consortium name="The Broad Institute Genomics Platform"/>
            <consortium name="The Broad Institute Genome Sequencing Center for Infectious Disease"/>
            <person name="Wu L."/>
            <person name="Ma J."/>
        </authorList>
    </citation>
    <scope>NUCLEOTIDE SEQUENCE [LARGE SCALE GENOMIC DNA]</scope>
    <source>
        <strain evidence="2 3">CGMCC 1.10594</strain>
    </source>
</reference>